<protein>
    <recommendedName>
        <fullName evidence="3">Carboxylic ester hydrolase</fullName>
        <ecNumber evidence="3">3.1.1.-</ecNumber>
    </recommendedName>
</protein>
<dbReference type="Proteomes" id="UP001058273">
    <property type="component" value="Chromosome"/>
</dbReference>
<dbReference type="PROSITE" id="PS00122">
    <property type="entry name" value="CARBOXYLESTERASE_B_1"/>
    <property type="match status" value="1"/>
</dbReference>
<accession>A0ABY5NX22</accession>
<dbReference type="InterPro" id="IPR050309">
    <property type="entry name" value="Type-B_Carboxylest/Lipase"/>
</dbReference>
<evidence type="ECO:0000259" key="4">
    <source>
        <dbReference type="Pfam" id="PF00135"/>
    </source>
</evidence>
<evidence type="ECO:0000256" key="2">
    <source>
        <dbReference type="ARBA" id="ARBA00022801"/>
    </source>
</evidence>
<organism evidence="5 6">
    <name type="scientific">Vagococcus luciliae</name>
    <dbReference type="NCBI Taxonomy" id="2920380"/>
    <lineage>
        <taxon>Bacteria</taxon>
        <taxon>Bacillati</taxon>
        <taxon>Bacillota</taxon>
        <taxon>Bacilli</taxon>
        <taxon>Lactobacillales</taxon>
        <taxon>Enterococcaceae</taxon>
        <taxon>Vagococcus</taxon>
    </lineage>
</organism>
<gene>
    <name evidence="5" type="primary">pnbA</name>
    <name evidence="5" type="ORF">G314FT_02820</name>
</gene>
<dbReference type="Gene3D" id="3.40.50.1820">
    <property type="entry name" value="alpha/beta hydrolase"/>
    <property type="match status" value="1"/>
</dbReference>
<evidence type="ECO:0000256" key="3">
    <source>
        <dbReference type="RuleBase" id="RU361235"/>
    </source>
</evidence>
<reference evidence="5" key="1">
    <citation type="submission" date="2022-08" db="EMBL/GenBank/DDBJ databases">
        <title>Genome sequence of Vagococcus luciliae DSM 112651.</title>
        <authorList>
            <person name="Juan G."/>
            <person name="Anja P."/>
            <person name="Rolf D."/>
            <person name="Kampfer P."/>
            <person name="Vilcinskas A."/>
        </authorList>
    </citation>
    <scope>NUCLEOTIDE SEQUENCE</scope>
    <source>
        <strain evidence="5">G314FT</strain>
    </source>
</reference>
<dbReference type="EC" id="3.1.1.-" evidence="3"/>
<comment type="similarity">
    <text evidence="1 3">Belongs to the type-B carboxylesterase/lipase family.</text>
</comment>
<sequence>MNVFGFLDFTSFSDNFDSNIGLKDVICGLEWVKENIYEFGGNADNVTLFGQSAGAMLIACLNKVSSAQHLSHKMIIESACIESLFTQQETTAISQKYLDLLGEYQLIR</sequence>
<dbReference type="PANTHER" id="PTHR11559">
    <property type="entry name" value="CARBOXYLESTERASE"/>
    <property type="match status" value="1"/>
</dbReference>
<keyword evidence="6" id="KW-1185">Reference proteome</keyword>
<keyword evidence="2 3" id="KW-0378">Hydrolase</keyword>
<dbReference type="SUPFAM" id="SSF53474">
    <property type="entry name" value="alpha/beta-Hydrolases"/>
    <property type="match status" value="1"/>
</dbReference>
<dbReference type="EMBL" id="CP102451">
    <property type="protein sequence ID" value="UUV98191.1"/>
    <property type="molecule type" value="Genomic_DNA"/>
</dbReference>
<evidence type="ECO:0000313" key="5">
    <source>
        <dbReference type="EMBL" id="UUV98191.1"/>
    </source>
</evidence>
<dbReference type="InterPro" id="IPR019826">
    <property type="entry name" value="Carboxylesterase_B_AS"/>
</dbReference>
<evidence type="ECO:0000256" key="1">
    <source>
        <dbReference type="ARBA" id="ARBA00005964"/>
    </source>
</evidence>
<dbReference type="InterPro" id="IPR002018">
    <property type="entry name" value="CarbesteraseB"/>
</dbReference>
<proteinExistence type="inferred from homology"/>
<dbReference type="InterPro" id="IPR029058">
    <property type="entry name" value="AB_hydrolase_fold"/>
</dbReference>
<name>A0ABY5NX22_9ENTE</name>
<dbReference type="Pfam" id="PF00135">
    <property type="entry name" value="COesterase"/>
    <property type="match status" value="1"/>
</dbReference>
<dbReference type="RefSeq" id="WP_257701773.1">
    <property type="nucleotide sequence ID" value="NZ_CP102451.1"/>
</dbReference>
<dbReference type="GO" id="GO:0016787">
    <property type="term" value="F:hydrolase activity"/>
    <property type="evidence" value="ECO:0007669"/>
    <property type="project" value="UniProtKB-KW"/>
</dbReference>
<evidence type="ECO:0000313" key="6">
    <source>
        <dbReference type="Proteomes" id="UP001058273"/>
    </source>
</evidence>
<reference evidence="5" key="2">
    <citation type="submission" date="2022-08" db="EMBL/GenBank/DDBJ databases">
        <authorList>
            <person name="Poehlein A."/>
            <person name="Guzman J."/>
            <person name="Daniel R."/>
            <person name="Vilcinskas A."/>
        </authorList>
    </citation>
    <scope>NUCLEOTIDE SEQUENCE</scope>
    <source>
        <strain evidence="5">G314FT</strain>
    </source>
</reference>
<feature type="domain" description="Carboxylesterase type B" evidence="4">
    <location>
        <begin position="2"/>
        <end position="97"/>
    </location>
</feature>